<comment type="caution">
    <text evidence="2">The sequence shown here is derived from an EMBL/GenBank/DDBJ whole genome shotgun (WGS) entry which is preliminary data.</text>
</comment>
<reference evidence="2" key="1">
    <citation type="journal article" date="2023" name="Mol. Phylogenet. Evol.">
        <title>Genome-scale phylogeny and comparative genomics of the fungal order Sordariales.</title>
        <authorList>
            <person name="Hensen N."/>
            <person name="Bonometti L."/>
            <person name="Westerberg I."/>
            <person name="Brannstrom I.O."/>
            <person name="Guillou S."/>
            <person name="Cros-Aarteil S."/>
            <person name="Calhoun S."/>
            <person name="Haridas S."/>
            <person name="Kuo A."/>
            <person name="Mondo S."/>
            <person name="Pangilinan J."/>
            <person name="Riley R."/>
            <person name="LaButti K."/>
            <person name="Andreopoulos B."/>
            <person name="Lipzen A."/>
            <person name="Chen C."/>
            <person name="Yan M."/>
            <person name="Daum C."/>
            <person name="Ng V."/>
            <person name="Clum A."/>
            <person name="Steindorff A."/>
            <person name="Ohm R.A."/>
            <person name="Martin F."/>
            <person name="Silar P."/>
            <person name="Natvig D.O."/>
            <person name="Lalanne C."/>
            <person name="Gautier V."/>
            <person name="Ament-Velasquez S.L."/>
            <person name="Kruys A."/>
            <person name="Hutchinson M.I."/>
            <person name="Powell A.J."/>
            <person name="Barry K."/>
            <person name="Miller A.N."/>
            <person name="Grigoriev I.V."/>
            <person name="Debuchy R."/>
            <person name="Gladieux P."/>
            <person name="Hiltunen Thoren M."/>
            <person name="Johannesson H."/>
        </authorList>
    </citation>
    <scope>NUCLEOTIDE SEQUENCE</scope>
    <source>
        <strain evidence="2">CBS 123565</strain>
    </source>
</reference>
<evidence type="ECO:0000313" key="3">
    <source>
        <dbReference type="Proteomes" id="UP001304895"/>
    </source>
</evidence>
<reference evidence="2" key="2">
    <citation type="submission" date="2023-05" db="EMBL/GenBank/DDBJ databases">
        <authorList>
            <consortium name="Lawrence Berkeley National Laboratory"/>
            <person name="Steindorff A."/>
            <person name="Hensen N."/>
            <person name="Bonometti L."/>
            <person name="Westerberg I."/>
            <person name="Brannstrom I.O."/>
            <person name="Guillou S."/>
            <person name="Cros-Aarteil S."/>
            <person name="Calhoun S."/>
            <person name="Haridas S."/>
            <person name="Kuo A."/>
            <person name="Mondo S."/>
            <person name="Pangilinan J."/>
            <person name="Riley R."/>
            <person name="Labutti K."/>
            <person name="Andreopoulos B."/>
            <person name="Lipzen A."/>
            <person name="Chen C."/>
            <person name="Yanf M."/>
            <person name="Daum C."/>
            <person name="Ng V."/>
            <person name="Clum A."/>
            <person name="Ohm R."/>
            <person name="Martin F."/>
            <person name="Silar P."/>
            <person name="Natvig D."/>
            <person name="Lalanne C."/>
            <person name="Gautier V."/>
            <person name="Ament-Velasquez S.L."/>
            <person name="Kruys A."/>
            <person name="Hutchinson M.I."/>
            <person name="Powell A.J."/>
            <person name="Barry K."/>
            <person name="Miller A.N."/>
            <person name="Grigoriev I.V."/>
            <person name="Debuchy R."/>
            <person name="Gladieux P."/>
            <person name="Thoren M.H."/>
            <person name="Johannesson H."/>
        </authorList>
    </citation>
    <scope>NUCLEOTIDE SEQUENCE</scope>
    <source>
        <strain evidence="2">CBS 123565</strain>
    </source>
</reference>
<feature type="compositionally biased region" description="Low complexity" evidence="1">
    <location>
        <begin position="135"/>
        <end position="144"/>
    </location>
</feature>
<organism evidence="2 3">
    <name type="scientific">Trichocladium antarcticum</name>
    <dbReference type="NCBI Taxonomy" id="1450529"/>
    <lineage>
        <taxon>Eukaryota</taxon>
        <taxon>Fungi</taxon>
        <taxon>Dikarya</taxon>
        <taxon>Ascomycota</taxon>
        <taxon>Pezizomycotina</taxon>
        <taxon>Sordariomycetes</taxon>
        <taxon>Sordariomycetidae</taxon>
        <taxon>Sordariales</taxon>
        <taxon>Chaetomiaceae</taxon>
        <taxon>Trichocladium</taxon>
    </lineage>
</organism>
<protein>
    <submittedName>
        <fullName evidence="2">Uncharacterized protein</fullName>
    </submittedName>
</protein>
<name>A0AAN6ZC65_9PEZI</name>
<dbReference type="EMBL" id="MU853420">
    <property type="protein sequence ID" value="KAK4132039.1"/>
    <property type="molecule type" value="Genomic_DNA"/>
</dbReference>
<gene>
    <name evidence="2" type="ORF">BT67DRAFT_133618</name>
</gene>
<accession>A0AAN6ZC65</accession>
<dbReference type="Proteomes" id="UP001304895">
    <property type="component" value="Unassembled WGS sequence"/>
</dbReference>
<proteinExistence type="predicted"/>
<evidence type="ECO:0000313" key="2">
    <source>
        <dbReference type="EMBL" id="KAK4132039.1"/>
    </source>
</evidence>
<feature type="region of interest" description="Disordered" evidence="1">
    <location>
        <begin position="127"/>
        <end position="162"/>
    </location>
</feature>
<evidence type="ECO:0000256" key="1">
    <source>
        <dbReference type="SAM" id="MobiDB-lite"/>
    </source>
</evidence>
<sequence>MSAEEYFLVLILGSNLDSPSLTMTLPRTTAKEYKGPTSVWGAEYGQGGVTVSGATGQTHHARDASNLVVRLPKALCRELRKPMQLKPRSYGSLAKDEEAGTSLGCLGELVRALPGGTHPEPGYLKGQLGLFQGSTNTPTNTTPPARSTPSKHAGSSRASNARRLVVLAPADSSSARAMRPIEDLGGLWKLLRCSHGVRGTNNIWPRP</sequence>
<dbReference type="AlphaFoldDB" id="A0AAN6ZC65"/>
<keyword evidence="3" id="KW-1185">Reference proteome</keyword>